<evidence type="ECO:0000313" key="3">
    <source>
        <dbReference type="Proteomes" id="UP001259982"/>
    </source>
</evidence>
<keyword evidence="1" id="KW-1133">Transmembrane helix</keyword>
<keyword evidence="1" id="KW-0472">Membrane</keyword>
<dbReference type="EMBL" id="JAVRHY010000009">
    <property type="protein sequence ID" value="MDT0619016.1"/>
    <property type="molecule type" value="Genomic_DNA"/>
</dbReference>
<dbReference type="Proteomes" id="UP001259982">
    <property type="component" value="Unassembled WGS sequence"/>
</dbReference>
<sequence length="57" mass="6018">MKTECHESRSSIVGGVIGASLILLVFAAQHVHQVGQGVAAPPQALNWIQPPARFPDS</sequence>
<proteinExistence type="predicted"/>
<dbReference type="RefSeq" id="WP_311659311.1">
    <property type="nucleotide sequence ID" value="NZ_JAVRHY010000009.1"/>
</dbReference>
<keyword evidence="1" id="KW-0812">Transmembrane</keyword>
<accession>A0ABU3B964</accession>
<comment type="caution">
    <text evidence="2">The sequence shown here is derived from an EMBL/GenBank/DDBJ whole genome shotgun (WGS) entry which is preliminary data.</text>
</comment>
<evidence type="ECO:0000313" key="2">
    <source>
        <dbReference type="EMBL" id="MDT0619016.1"/>
    </source>
</evidence>
<feature type="transmembrane region" description="Helical" evidence="1">
    <location>
        <begin position="12"/>
        <end position="31"/>
    </location>
</feature>
<reference evidence="2 3" key="1">
    <citation type="submission" date="2023-09" db="EMBL/GenBank/DDBJ databases">
        <authorList>
            <person name="Rey-Velasco X."/>
        </authorList>
    </citation>
    <scope>NUCLEOTIDE SEQUENCE [LARGE SCALE GENOMIC DNA]</scope>
    <source>
        <strain evidence="2 3">P385</strain>
    </source>
</reference>
<name>A0ABU3B964_9GAMM</name>
<organism evidence="2 3">
    <name type="scientific">Spectribacter acetivorans</name>
    <dbReference type="NCBI Taxonomy" id="3075603"/>
    <lineage>
        <taxon>Bacteria</taxon>
        <taxon>Pseudomonadati</taxon>
        <taxon>Pseudomonadota</taxon>
        <taxon>Gammaproteobacteria</taxon>
        <taxon>Salinisphaerales</taxon>
        <taxon>Salinisphaeraceae</taxon>
        <taxon>Spectribacter</taxon>
    </lineage>
</organism>
<gene>
    <name evidence="2" type="ORF">RM531_11060</name>
</gene>
<keyword evidence="3" id="KW-1185">Reference proteome</keyword>
<evidence type="ECO:0000256" key="1">
    <source>
        <dbReference type="SAM" id="Phobius"/>
    </source>
</evidence>
<protein>
    <submittedName>
        <fullName evidence="2">Uncharacterized protein</fullName>
    </submittedName>
</protein>